<evidence type="ECO:0000313" key="3">
    <source>
        <dbReference type="EMBL" id="AZB25488.1"/>
    </source>
</evidence>
<dbReference type="SMART" id="SM00287">
    <property type="entry name" value="SH3b"/>
    <property type="match status" value="1"/>
</dbReference>
<dbReference type="RefSeq" id="WP_123870449.1">
    <property type="nucleotide sequence ID" value="NZ_CP033932.1"/>
</dbReference>
<dbReference type="PROSITE" id="PS51257">
    <property type="entry name" value="PROKAR_LIPOPROTEIN"/>
    <property type="match status" value="1"/>
</dbReference>
<dbReference type="InterPro" id="IPR036028">
    <property type="entry name" value="SH3-like_dom_sf"/>
</dbReference>
<dbReference type="Pfam" id="PF08239">
    <property type="entry name" value="SH3_3"/>
    <property type="match status" value="1"/>
</dbReference>
<protein>
    <submittedName>
        <fullName evidence="3">SH3 domain-containing protein</fullName>
    </submittedName>
</protein>
<gene>
    <name evidence="3" type="ORF">EG339_13305</name>
</gene>
<dbReference type="KEGG" id="cben:EG339_13305"/>
<feature type="signal peptide" evidence="1">
    <location>
        <begin position="1"/>
        <end position="21"/>
    </location>
</feature>
<sequence length="413" mass="47696">MNKLLLLILAILISCKSPSQEGNKNINITNLEQSFINKKEKEFLDNFPKDFQTFKNTFGWNDEKDSAQILYKDSNSYIDYWFSLIQKPQYNKYETSIIEISKNGKWEADAVNYFKIKSIEYIKTNKKYDLINSLSKNDAESVLNFLLHSAHPKPDEVLLANLTIEKQNIAKEILSLNTSNETKRSSFETYINNEDYFIKTFDVNKDGISDKIVSNKPYQGENLFIFFGDKQGKYSLALETRNFSEDGGNIISDILPISGNKGFTIKTSFPDRGCYEKEYNIILQNNIWLLKNIIYKTMSDVSLDAVKYICDVPQNIDIQKSGWTDKIIPIPEENVRDKKCRVEKNQNTKSSYHIQDADGYTNLRKDKSSSSPILQKINTGEKIEVLDQNGDWWLVVSKDGKKGYVHKSRIKTE</sequence>
<name>A0A3G6T8F7_9FLAO</name>
<dbReference type="AlphaFoldDB" id="A0A3G6T8F7"/>
<feature type="chain" id="PRO_5017946724" evidence="1">
    <location>
        <begin position="22"/>
        <end position="413"/>
    </location>
</feature>
<accession>A0A3G6T8F7</accession>
<reference evidence="4" key="1">
    <citation type="submission" date="2018-11" db="EMBL/GenBank/DDBJ databases">
        <title>Proposal to divide the Flavobacteriaceae and reorganize its genera based on Amino Acid Identity values calculated from whole genome sequences.</title>
        <authorList>
            <person name="Nicholson A.C."/>
            <person name="Gulvik C.A."/>
            <person name="Whitney A.M."/>
            <person name="Humrighouse B.W."/>
            <person name="Bell M."/>
            <person name="Holmes B."/>
            <person name="Steigerwalt A.G."/>
            <person name="Villarma A."/>
            <person name="Sheth M."/>
            <person name="Batra D."/>
            <person name="Pryor J."/>
            <person name="Bernardet J.-F."/>
            <person name="Hugo C."/>
            <person name="Kampfer P."/>
            <person name="Newman J."/>
            <person name="McQuiston J.R."/>
        </authorList>
    </citation>
    <scope>NUCLEOTIDE SEQUENCE [LARGE SCALE GENOMIC DNA]</scope>
    <source>
        <strain evidence="4">G0229</strain>
    </source>
</reference>
<evidence type="ECO:0000313" key="4">
    <source>
        <dbReference type="Proteomes" id="UP000271193"/>
    </source>
</evidence>
<dbReference type="Gene3D" id="2.30.30.40">
    <property type="entry name" value="SH3 Domains"/>
    <property type="match status" value="1"/>
</dbReference>
<dbReference type="PROSITE" id="PS51781">
    <property type="entry name" value="SH3B"/>
    <property type="match status" value="1"/>
</dbReference>
<evidence type="ECO:0000256" key="1">
    <source>
        <dbReference type="SAM" id="SignalP"/>
    </source>
</evidence>
<keyword evidence="4" id="KW-1185">Reference proteome</keyword>
<dbReference type="EMBL" id="CP033932">
    <property type="protein sequence ID" value="AZB25488.1"/>
    <property type="molecule type" value="Genomic_DNA"/>
</dbReference>
<organism evidence="3 4">
    <name type="scientific">Chryseobacterium bernardetii</name>
    <dbReference type="NCBI Taxonomy" id="1241978"/>
    <lineage>
        <taxon>Bacteria</taxon>
        <taxon>Pseudomonadati</taxon>
        <taxon>Bacteroidota</taxon>
        <taxon>Flavobacteriia</taxon>
        <taxon>Flavobacteriales</taxon>
        <taxon>Weeksellaceae</taxon>
        <taxon>Chryseobacterium group</taxon>
        <taxon>Chryseobacterium</taxon>
    </lineage>
</organism>
<proteinExistence type="predicted"/>
<dbReference type="InterPro" id="IPR003646">
    <property type="entry name" value="SH3-like_bac-type"/>
</dbReference>
<dbReference type="Proteomes" id="UP000271193">
    <property type="component" value="Chromosome"/>
</dbReference>
<dbReference type="GeneID" id="99065782"/>
<evidence type="ECO:0000259" key="2">
    <source>
        <dbReference type="PROSITE" id="PS51781"/>
    </source>
</evidence>
<dbReference type="SUPFAM" id="SSF50044">
    <property type="entry name" value="SH3-domain"/>
    <property type="match status" value="1"/>
</dbReference>
<keyword evidence="1" id="KW-0732">Signal</keyword>
<feature type="domain" description="SH3b" evidence="2">
    <location>
        <begin position="349"/>
        <end position="413"/>
    </location>
</feature>